<dbReference type="Proteomes" id="UP001146120">
    <property type="component" value="Unassembled WGS sequence"/>
</dbReference>
<dbReference type="InterPro" id="IPR034105">
    <property type="entry name" value="Lsm3"/>
</dbReference>
<evidence type="ECO:0000313" key="6">
    <source>
        <dbReference type="EMBL" id="DAZ98972.1"/>
    </source>
</evidence>
<feature type="region of interest" description="Disordered" evidence="4">
    <location>
        <begin position="7"/>
        <end position="34"/>
    </location>
</feature>
<gene>
    <name evidence="6" type="ORF">N0F65_000504</name>
</gene>
<accession>A0AAV2YWD9</accession>
<dbReference type="SUPFAM" id="SSF50182">
    <property type="entry name" value="Sm-like ribonucleoproteins"/>
    <property type="match status" value="1"/>
</dbReference>
<dbReference type="SMART" id="SM00651">
    <property type="entry name" value="Sm"/>
    <property type="match status" value="1"/>
</dbReference>
<dbReference type="InterPro" id="IPR019775">
    <property type="entry name" value="WD40_repeat_CS"/>
</dbReference>
<dbReference type="CDD" id="cd01730">
    <property type="entry name" value="LSm3"/>
    <property type="match status" value="1"/>
</dbReference>
<name>A0AAV2YWD9_9STRA</name>
<sequence length="596" mass="65880">EIRVLVGNLSQQEPAGSATQPDTAQASEQARAQDRMASIDEPLDLIKLSIGEKIQVKCRGDRELRGVLQAYDQHLNMVLSDVEETITIQEVDEETYEEIIKQSTRKIEMLFVRGDVVILALRATKTEETLALGCHERREFVCLCASVRRRMDAVRIEHALHDLVHEAAQVRAVLLVDALDGVVDVADDLREAALLAVNTWRSYSRMSSSLSCAMNAGGRSATVCSRERSPDRFHPASLPTSLHGSTDDPVTCMRCTAQRKAMADGGLDMEILAPPTDGVSCMRFCMREGSTDHLLVASWDAALRVYDGVRLRTQVALDSALLTCAYGQDEREAFAAGLDGIIRRVDLSVKQATAVGQHAAAVRTVHFAKEQNSVVSGSWDQTVALWDARSGHTKLQEVKLAGKVFAMDQRAHTLVVATSARDVSVFDLRKFPQAVATRDSPLKYQTRSVRLFPDCEGYVLGSIEGRVALEYFSDQDATSEGEKKRSYAFKCHRDKVDDQLYIYPVNALAFHPQIGTFVSGGCDGTVNAWDGDNKKRIHQFPKYPTSIAALEFNHDGSVLAVASSYTFEEGEKDHPNDQIFLHQVQPSEVRPKKKAV</sequence>
<dbReference type="InterPro" id="IPR001163">
    <property type="entry name" value="Sm_dom_euk/arc"/>
</dbReference>
<dbReference type="AlphaFoldDB" id="A0AAV2YWD9"/>
<dbReference type="PROSITE" id="PS52002">
    <property type="entry name" value="SM"/>
    <property type="match status" value="1"/>
</dbReference>
<dbReference type="EMBL" id="DAKRPA010000093">
    <property type="protein sequence ID" value="DAZ98972.1"/>
    <property type="molecule type" value="Genomic_DNA"/>
</dbReference>
<feature type="repeat" description="WD" evidence="3">
    <location>
        <begin position="505"/>
        <end position="539"/>
    </location>
</feature>
<reference evidence="6" key="2">
    <citation type="journal article" date="2023" name="Microbiol Resour">
        <title>Decontamination and Annotation of the Draft Genome Sequence of the Oomycete Lagenidium giganteum ARSEF 373.</title>
        <authorList>
            <person name="Morgan W.R."/>
            <person name="Tartar A."/>
        </authorList>
    </citation>
    <scope>NUCLEOTIDE SEQUENCE</scope>
    <source>
        <strain evidence="6">ARSEF 373</strain>
    </source>
</reference>
<feature type="compositionally biased region" description="Polar residues" evidence="4">
    <location>
        <begin position="8"/>
        <end position="30"/>
    </location>
</feature>
<feature type="domain" description="Sm" evidence="5">
    <location>
        <begin position="41"/>
        <end position="126"/>
    </location>
</feature>
<keyword evidence="7" id="KW-1185">Reference proteome</keyword>
<dbReference type="InterPro" id="IPR001680">
    <property type="entry name" value="WD40_rpt"/>
</dbReference>
<dbReference type="Gene3D" id="2.130.10.10">
    <property type="entry name" value="YVTN repeat-like/Quinoprotein amine dehydrogenase"/>
    <property type="match status" value="1"/>
</dbReference>
<feature type="non-terminal residue" evidence="6">
    <location>
        <position position="1"/>
    </location>
</feature>
<dbReference type="InterPro" id="IPR010920">
    <property type="entry name" value="LSM_dom_sf"/>
</dbReference>
<proteinExistence type="predicted"/>
<protein>
    <recommendedName>
        <fullName evidence="5">Sm domain-containing protein</fullName>
    </recommendedName>
</protein>
<keyword evidence="2" id="KW-0677">Repeat</keyword>
<feature type="repeat" description="WD" evidence="3">
    <location>
        <begin position="355"/>
        <end position="396"/>
    </location>
</feature>
<dbReference type="PROSITE" id="PS50082">
    <property type="entry name" value="WD_REPEATS_2"/>
    <property type="match status" value="2"/>
</dbReference>
<dbReference type="Pfam" id="PF00400">
    <property type="entry name" value="WD40"/>
    <property type="match status" value="2"/>
</dbReference>
<evidence type="ECO:0000259" key="5">
    <source>
        <dbReference type="PROSITE" id="PS52002"/>
    </source>
</evidence>
<dbReference type="GO" id="GO:0003723">
    <property type="term" value="F:RNA binding"/>
    <property type="evidence" value="ECO:0007669"/>
    <property type="project" value="InterPro"/>
</dbReference>
<dbReference type="InterPro" id="IPR015943">
    <property type="entry name" value="WD40/YVTN_repeat-like_dom_sf"/>
</dbReference>
<evidence type="ECO:0000256" key="2">
    <source>
        <dbReference type="ARBA" id="ARBA00022737"/>
    </source>
</evidence>
<evidence type="ECO:0000313" key="7">
    <source>
        <dbReference type="Proteomes" id="UP001146120"/>
    </source>
</evidence>
<evidence type="ECO:0000256" key="3">
    <source>
        <dbReference type="PROSITE-ProRule" id="PRU00221"/>
    </source>
</evidence>
<comment type="caution">
    <text evidence="6">The sequence shown here is derived from an EMBL/GenBank/DDBJ whole genome shotgun (WGS) entry which is preliminary data.</text>
</comment>
<dbReference type="InterPro" id="IPR036322">
    <property type="entry name" value="WD40_repeat_dom_sf"/>
</dbReference>
<dbReference type="PROSITE" id="PS50294">
    <property type="entry name" value="WD_REPEATS_REGION"/>
    <property type="match status" value="1"/>
</dbReference>
<dbReference type="SUPFAM" id="SSF50978">
    <property type="entry name" value="WD40 repeat-like"/>
    <property type="match status" value="1"/>
</dbReference>
<reference evidence="6" key="1">
    <citation type="submission" date="2022-11" db="EMBL/GenBank/DDBJ databases">
        <authorList>
            <person name="Morgan W.R."/>
            <person name="Tartar A."/>
        </authorList>
    </citation>
    <scope>NUCLEOTIDE SEQUENCE</scope>
    <source>
        <strain evidence="6">ARSEF 373</strain>
    </source>
</reference>
<dbReference type="GO" id="GO:0000398">
    <property type="term" value="P:mRNA splicing, via spliceosome"/>
    <property type="evidence" value="ECO:0007669"/>
    <property type="project" value="InterPro"/>
</dbReference>
<evidence type="ECO:0000256" key="4">
    <source>
        <dbReference type="SAM" id="MobiDB-lite"/>
    </source>
</evidence>
<dbReference type="Gene3D" id="2.30.30.100">
    <property type="match status" value="1"/>
</dbReference>
<dbReference type="InterPro" id="IPR047575">
    <property type="entry name" value="Sm"/>
</dbReference>
<dbReference type="PROSITE" id="PS00678">
    <property type="entry name" value="WD_REPEATS_1"/>
    <property type="match status" value="1"/>
</dbReference>
<evidence type="ECO:0000256" key="1">
    <source>
        <dbReference type="ARBA" id="ARBA00022574"/>
    </source>
</evidence>
<dbReference type="PANTHER" id="PTHR10971">
    <property type="entry name" value="MRNA EXPORT FACTOR AND BUB3"/>
    <property type="match status" value="1"/>
</dbReference>
<dbReference type="Pfam" id="PF01423">
    <property type="entry name" value="LSM"/>
    <property type="match status" value="1"/>
</dbReference>
<dbReference type="SMART" id="SM00320">
    <property type="entry name" value="WD40"/>
    <property type="match status" value="3"/>
</dbReference>
<keyword evidence="1 3" id="KW-0853">WD repeat</keyword>
<organism evidence="6 7">
    <name type="scientific">Lagenidium giganteum</name>
    <dbReference type="NCBI Taxonomy" id="4803"/>
    <lineage>
        <taxon>Eukaryota</taxon>
        <taxon>Sar</taxon>
        <taxon>Stramenopiles</taxon>
        <taxon>Oomycota</taxon>
        <taxon>Peronosporomycetes</taxon>
        <taxon>Pythiales</taxon>
        <taxon>Pythiaceae</taxon>
    </lineage>
</organism>